<dbReference type="EMBL" id="JASSZA010000011">
    <property type="protein sequence ID" value="KAK2098777.1"/>
    <property type="molecule type" value="Genomic_DNA"/>
</dbReference>
<dbReference type="PANTHER" id="PTHR12761">
    <property type="entry name" value="HERMANSKY-PUDLAK SYNDROME PROTEIN 1"/>
    <property type="match status" value="1"/>
</dbReference>
<dbReference type="InterPro" id="IPR043972">
    <property type="entry name" value="FUZ/MON1/HPS1_longin_1"/>
</dbReference>
<dbReference type="Pfam" id="PF19036">
    <property type="entry name" value="Fuz_longin_1"/>
    <property type="match status" value="1"/>
</dbReference>
<comment type="caution">
    <text evidence="2">The sequence shown here is derived from an EMBL/GenBank/DDBJ whole genome shotgun (WGS) entry which is preliminary data.</text>
</comment>
<dbReference type="InterPro" id="IPR026053">
    <property type="entry name" value="HPS1"/>
</dbReference>
<name>A0ABQ9UNW7_SAGOE</name>
<evidence type="ECO:0000313" key="3">
    <source>
        <dbReference type="Proteomes" id="UP001266305"/>
    </source>
</evidence>
<reference evidence="2 3" key="1">
    <citation type="submission" date="2023-05" db="EMBL/GenBank/DDBJ databases">
        <title>B98-5 Cell Line De Novo Hybrid Assembly: An Optical Mapping Approach.</title>
        <authorList>
            <person name="Kananen K."/>
            <person name="Auerbach J.A."/>
            <person name="Kautto E."/>
            <person name="Blachly J.S."/>
        </authorList>
    </citation>
    <scope>NUCLEOTIDE SEQUENCE [LARGE SCALE GENOMIC DNA]</scope>
    <source>
        <strain evidence="2">B95-8</strain>
        <tissue evidence="2">Cell line</tissue>
    </source>
</reference>
<organism evidence="2 3">
    <name type="scientific">Saguinus oedipus</name>
    <name type="common">Cotton-top tamarin</name>
    <name type="synonym">Oedipomidas oedipus</name>
    <dbReference type="NCBI Taxonomy" id="9490"/>
    <lineage>
        <taxon>Eukaryota</taxon>
        <taxon>Metazoa</taxon>
        <taxon>Chordata</taxon>
        <taxon>Craniata</taxon>
        <taxon>Vertebrata</taxon>
        <taxon>Euteleostomi</taxon>
        <taxon>Mammalia</taxon>
        <taxon>Eutheria</taxon>
        <taxon>Euarchontoglires</taxon>
        <taxon>Primates</taxon>
        <taxon>Haplorrhini</taxon>
        <taxon>Platyrrhini</taxon>
        <taxon>Cebidae</taxon>
        <taxon>Callitrichinae</taxon>
        <taxon>Saguinus</taxon>
    </lineage>
</organism>
<sequence>MMSRSHCENLTDRLWELDTLPALEDQLSTLLAPVIISSMTMLEKLSDTYTCFSTEDGNSLYVLHLTRAGEGSAWGWLTLARLCLQFGEILFIAINGDHTESEGDLRRKLYVLKYLFEVHFGLVTVDGQLIRKE</sequence>
<dbReference type="PANTHER" id="PTHR12761:SF1">
    <property type="entry name" value="BLOC-3 COMPLEX MEMBER HPS1"/>
    <property type="match status" value="1"/>
</dbReference>
<dbReference type="Proteomes" id="UP001266305">
    <property type="component" value="Unassembled WGS sequence"/>
</dbReference>
<proteinExistence type="predicted"/>
<evidence type="ECO:0000259" key="1">
    <source>
        <dbReference type="Pfam" id="PF19036"/>
    </source>
</evidence>
<protein>
    <submittedName>
        <fullName evidence="2">Hybrid polyketide synthetase</fullName>
    </submittedName>
</protein>
<evidence type="ECO:0000313" key="2">
    <source>
        <dbReference type="EMBL" id="KAK2098777.1"/>
    </source>
</evidence>
<feature type="domain" description="FUZ/MON1/HPS1 first Longin" evidence="1">
    <location>
        <begin position="84"/>
        <end position="131"/>
    </location>
</feature>
<gene>
    <name evidence="2" type="primary">HPS1_3</name>
    <name evidence="2" type="ORF">P7K49_024228</name>
</gene>
<accession>A0ABQ9UNW7</accession>
<keyword evidence="3" id="KW-1185">Reference proteome</keyword>